<evidence type="ECO:0000313" key="2">
    <source>
        <dbReference type="Proteomes" id="UP001429580"/>
    </source>
</evidence>
<dbReference type="Proteomes" id="UP001429580">
    <property type="component" value="Unassembled WGS sequence"/>
</dbReference>
<organism evidence="1 2">
    <name type="scientific">Pseudochelatococcus lubricantis</name>
    <dbReference type="NCBI Taxonomy" id="1538102"/>
    <lineage>
        <taxon>Bacteria</taxon>
        <taxon>Pseudomonadati</taxon>
        <taxon>Pseudomonadota</taxon>
        <taxon>Alphaproteobacteria</taxon>
        <taxon>Hyphomicrobiales</taxon>
        <taxon>Chelatococcaceae</taxon>
        <taxon>Pseudochelatococcus</taxon>
    </lineage>
</organism>
<reference evidence="1 2" key="1">
    <citation type="submission" date="2020-03" db="EMBL/GenBank/DDBJ databases">
        <title>Genomic Encyclopedia of Type Strains, Phase IV (KMG-IV): sequencing the most valuable type-strain genomes for metagenomic binning, comparative biology and taxonomic classification.</title>
        <authorList>
            <person name="Goeker M."/>
        </authorList>
    </citation>
    <scope>NUCLEOTIDE SEQUENCE [LARGE SCALE GENOMIC DNA]</scope>
    <source>
        <strain evidence="1 2">DSM 103870</strain>
    </source>
</reference>
<dbReference type="EMBL" id="JAASQI010000015">
    <property type="protein sequence ID" value="NIJ60196.1"/>
    <property type="molecule type" value="Genomic_DNA"/>
</dbReference>
<keyword evidence="2" id="KW-1185">Reference proteome</keyword>
<evidence type="ECO:0000313" key="1">
    <source>
        <dbReference type="EMBL" id="NIJ60196.1"/>
    </source>
</evidence>
<comment type="caution">
    <text evidence="1">The sequence shown here is derived from an EMBL/GenBank/DDBJ whole genome shotgun (WGS) entry which is preliminary data.</text>
</comment>
<accession>A0ABX0V526</accession>
<name>A0ABX0V526_9HYPH</name>
<proteinExistence type="predicted"/>
<sequence>MFKIMKVETSYTQDIDSPSYEADMLDPSNYQPHILYLSKIDARYWWHSERRAALAFTTLREATAIVAAYRAHSGDRHSRIQVIETGEKKAMPMTEDDLPEEEWTGRPQDDPRYVAAAKAAREAYLAAHPPVDCWIDSVQTIDLYLEGRHRARVFPRKAWADIFDENGNTTATVTYLRSETAFGAVEGHLRVGRIAEVRDDSNEGGGEISRFLRKQAEKDAANFRSACPPPDEASHYLQEAIRASKSFGGEEIPAARKWRDMIGNALDAIAANDRAAAHGIVLTALSGMDEDALLDWQMAWVDCARAAEALRRDLEKAGGESRG</sequence>
<gene>
    <name evidence="1" type="ORF">FHS82_004065</name>
</gene>
<protein>
    <submittedName>
        <fullName evidence="1">Uncharacterized protein</fullName>
    </submittedName>
</protein>
<dbReference type="RefSeq" id="WP_166956378.1">
    <property type="nucleotide sequence ID" value="NZ_JAASQI010000015.1"/>
</dbReference>